<dbReference type="GeneID" id="34013418"/>
<reference evidence="3" key="2">
    <citation type="submission" date="2017-12" db="EMBL/GenBank/DDBJ databases">
        <title>FDA dAtabase for Regulatory Grade micrObial Sequences (FDA-ARGOS): Supporting development and validation of Infectious Disease Dx tests.</title>
        <authorList>
            <person name="Campos J."/>
            <person name="Goldberg B."/>
            <person name="Tallon L."/>
            <person name="Sadzewicz L."/>
            <person name="Sengamalay N."/>
            <person name="Ott S."/>
            <person name="Godinez A."/>
            <person name="Nagaraj S."/>
            <person name="Vavikolanu K."/>
            <person name="Vyas G."/>
            <person name="Nadendla S."/>
            <person name="Aluvathingal J."/>
            <person name="Geyer C."/>
            <person name="Nandy P."/>
            <person name="Hobson J."/>
            <person name="Sichtig H."/>
        </authorList>
    </citation>
    <scope>NUCLEOTIDE SEQUENCE</scope>
    <source>
        <strain evidence="3">FDAARGOS_289</strain>
    </source>
</reference>
<protein>
    <submittedName>
        <fullName evidence="3">DUF4142 domain-containing protein</fullName>
    </submittedName>
</protein>
<dbReference type="KEGG" id="bvc:CEP68_00310"/>
<feature type="chain" id="PRO_5011291211" evidence="1">
    <location>
        <begin position="26"/>
        <end position="198"/>
    </location>
</feature>
<evidence type="ECO:0000259" key="2">
    <source>
        <dbReference type="Pfam" id="PF13628"/>
    </source>
</evidence>
<dbReference type="PANTHER" id="PTHR38593:SF1">
    <property type="entry name" value="BLR2558 PROTEIN"/>
    <property type="match status" value="1"/>
</dbReference>
<organism evidence="3 5">
    <name type="scientific">Brevundimonas vesicularis</name>
    <name type="common">Pseudomonas vesicularis</name>
    <dbReference type="NCBI Taxonomy" id="41276"/>
    <lineage>
        <taxon>Bacteria</taxon>
        <taxon>Pseudomonadati</taxon>
        <taxon>Pseudomonadota</taxon>
        <taxon>Alphaproteobacteria</taxon>
        <taxon>Caulobacterales</taxon>
        <taxon>Caulobacteraceae</taxon>
        <taxon>Brevundimonas</taxon>
    </lineage>
</organism>
<dbReference type="Proteomes" id="UP001272940">
    <property type="component" value="Unassembled WGS sequence"/>
</dbReference>
<dbReference type="PANTHER" id="PTHR38593">
    <property type="entry name" value="BLR2558 PROTEIN"/>
    <property type="match status" value="1"/>
</dbReference>
<keyword evidence="1" id="KW-0732">Signal</keyword>
<proteinExistence type="predicted"/>
<dbReference type="AlphaFoldDB" id="A0A1Z3U468"/>
<dbReference type="Pfam" id="PF13628">
    <property type="entry name" value="DUF4142"/>
    <property type="match status" value="1"/>
</dbReference>
<feature type="signal peptide" evidence="1">
    <location>
        <begin position="1"/>
        <end position="25"/>
    </location>
</feature>
<dbReference type="RefSeq" id="WP_055809100.1">
    <property type="nucleotide sequence ID" value="NZ_CP022048.2"/>
</dbReference>
<gene>
    <name evidence="3" type="ORF">CEP68_00310</name>
    <name evidence="4" type="ORF">NJD11_02705</name>
</gene>
<feature type="domain" description="DUF4142" evidence="2">
    <location>
        <begin position="58"/>
        <end position="193"/>
    </location>
</feature>
<accession>A0A1Z3U468</accession>
<dbReference type="Gene3D" id="1.20.1260.10">
    <property type="match status" value="1"/>
</dbReference>
<dbReference type="EMBL" id="CP022048">
    <property type="protein sequence ID" value="ASE38073.1"/>
    <property type="molecule type" value="Genomic_DNA"/>
</dbReference>
<dbReference type="PROSITE" id="PS51257">
    <property type="entry name" value="PROKAR_LIPOPROTEIN"/>
    <property type="match status" value="1"/>
</dbReference>
<reference evidence="4 6" key="4">
    <citation type="journal article" date="2023" name="FEMS Microbes">
        <title>Whole genomes of deep-sea sponge-associated bacteria exhibit high novel natural product potential.</title>
        <authorList>
            <person name="Hesketh-Best P.J."/>
            <person name="January G.G."/>
            <person name="Koch M.J."/>
            <person name="Warburton P.J."/>
            <person name="Howell K.L."/>
            <person name="Upton M."/>
        </authorList>
    </citation>
    <scope>NUCLEOTIDE SEQUENCE [LARGE SCALE GENOMIC DNA]</scope>
    <source>
        <strain evidence="4 6">PC206-O</strain>
    </source>
</reference>
<evidence type="ECO:0000256" key="1">
    <source>
        <dbReference type="SAM" id="SignalP"/>
    </source>
</evidence>
<evidence type="ECO:0000313" key="6">
    <source>
        <dbReference type="Proteomes" id="UP001272940"/>
    </source>
</evidence>
<evidence type="ECO:0000313" key="3">
    <source>
        <dbReference type="EMBL" id="ASE38073.1"/>
    </source>
</evidence>
<reference evidence="5" key="1">
    <citation type="submission" date="2017-06" db="EMBL/GenBank/DDBJ databases">
        <title>FDA dAtabase for Regulatory Grade micrObial Sequences (FDA-ARGOS): Supporting development and validation of Infectious Disease Dx tests.</title>
        <authorList>
            <person name="Minogue T."/>
            <person name="Wolcott M."/>
            <person name="Wasieloski L."/>
            <person name="Aguilar W."/>
            <person name="Moore D."/>
            <person name="Tallon L."/>
            <person name="Sadzewicz L."/>
            <person name="Sengamalay N."/>
            <person name="Ott S."/>
            <person name="Godinez A."/>
            <person name="Nagaraj S."/>
            <person name="Nadendla S."/>
            <person name="Geyer C."/>
            <person name="Sichtig H."/>
        </authorList>
    </citation>
    <scope>NUCLEOTIDE SEQUENCE [LARGE SCALE GENOMIC DNA]</scope>
    <source>
        <strain evidence="5">FDAARGOS_289</strain>
    </source>
</reference>
<evidence type="ECO:0000313" key="4">
    <source>
        <dbReference type="EMBL" id="MDX2333849.1"/>
    </source>
</evidence>
<keyword evidence="6" id="KW-1185">Reference proteome</keyword>
<dbReference type="EMBL" id="JAMYEC010000001">
    <property type="protein sequence ID" value="MDX2333849.1"/>
    <property type="molecule type" value="Genomic_DNA"/>
</dbReference>
<dbReference type="Proteomes" id="UP000197050">
    <property type="component" value="Chromosome"/>
</dbReference>
<dbReference type="InterPro" id="IPR025419">
    <property type="entry name" value="DUF4142"/>
</dbReference>
<evidence type="ECO:0000313" key="5">
    <source>
        <dbReference type="Proteomes" id="UP000197050"/>
    </source>
</evidence>
<sequence length="198" mass="20328">MKYLAIASVASLALLAACNQGGDSAAQNTGEAVNATQDATSGVVGQTSAMTMGANTVDGFVTGLGTGNMYELEAAKIAAAKSKNADVKALAAMITKDHTAAGEKLAAAQATAAPNVAIPTTLDERRKGLIDNLNAATPDDFDKVYLDQQVAAHNETLTLLNGFADNTEAPALATLARELVTPVTAHRDRARTLLDAMK</sequence>
<reference evidence="4" key="3">
    <citation type="submission" date="2022-06" db="EMBL/GenBank/DDBJ databases">
        <authorList>
            <person name="Hesketh-Best P.J."/>
            <person name="Koch M.J."/>
        </authorList>
    </citation>
    <scope>NUCLEOTIDE SEQUENCE</scope>
    <source>
        <strain evidence="4">PC206-O</strain>
    </source>
</reference>
<name>A0A1Z3U468_BREVE</name>
<dbReference type="InterPro" id="IPR012347">
    <property type="entry name" value="Ferritin-like"/>
</dbReference>